<dbReference type="InterPro" id="IPR023013">
    <property type="entry name" value="AGPR_AS"/>
</dbReference>
<dbReference type="Gene3D" id="3.40.50.720">
    <property type="entry name" value="NAD(P)-binding Rossmann-like Domain"/>
    <property type="match status" value="1"/>
</dbReference>
<dbReference type="InterPro" id="IPR000706">
    <property type="entry name" value="AGPR_type-1"/>
</dbReference>
<dbReference type="GO" id="GO:0051287">
    <property type="term" value="F:NAD binding"/>
    <property type="evidence" value="ECO:0007669"/>
    <property type="project" value="InterPro"/>
</dbReference>
<evidence type="ECO:0000256" key="6">
    <source>
        <dbReference type="PROSITE-ProRule" id="PRU10010"/>
    </source>
</evidence>
<dbReference type="Pfam" id="PF01118">
    <property type="entry name" value="Semialdhyde_dh"/>
    <property type="match status" value="1"/>
</dbReference>
<protein>
    <recommendedName>
        <fullName evidence="5">N-acetyl-gamma-glutamyl-phosphate reductase</fullName>
        <shortName evidence="5">AGPR</shortName>
        <ecNumber evidence="5">1.2.1.38</ecNumber>
    </recommendedName>
    <alternativeName>
        <fullName evidence="5">N-acetyl-glutamate semialdehyde dehydrogenase</fullName>
        <shortName evidence="5">NAGSA dehydrogenase</shortName>
    </alternativeName>
</protein>
<dbReference type="CDD" id="cd17895">
    <property type="entry name" value="AGPR_1_N"/>
    <property type="match status" value="1"/>
</dbReference>
<feature type="domain" description="Semialdehyde dehydrogenase NAD-binding" evidence="7">
    <location>
        <begin position="19"/>
        <end position="150"/>
    </location>
</feature>
<dbReference type="NCBIfam" id="TIGR01850">
    <property type="entry name" value="argC"/>
    <property type="match status" value="1"/>
</dbReference>
<dbReference type="Pfam" id="PF22698">
    <property type="entry name" value="Semialdhyde_dhC_1"/>
    <property type="match status" value="1"/>
</dbReference>
<proteinExistence type="inferred from homology"/>
<evidence type="ECO:0000256" key="5">
    <source>
        <dbReference type="HAMAP-Rule" id="MF_00150"/>
    </source>
</evidence>
<evidence type="ECO:0000256" key="4">
    <source>
        <dbReference type="ARBA" id="ARBA00023002"/>
    </source>
</evidence>
<evidence type="ECO:0000256" key="2">
    <source>
        <dbReference type="ARBA" id="ARBA00022605"/>
    </source>
</evidence>
<comment type="function">
    <text evidence="5">Catalyzes the NADPH-dependent reduction of N-acetyl-5-glutamyl phosphate to yield N-acetyl-L-glutamate 5-semialdehyde.</text>
</comment>
<dbReference type="GO" id="GO:0070401">
    <property type="term" value="F:NADP+ binding"/>
    <property type="evidence" value="ECO:0007669"/>
    <property type="project" value="InterPro"/>
</dbReference>
<dbReference type="UniPathway" id="UPA00068">
    <property type="reaction ID" value="UER00108"/>
</dbReference>
<keyword evidence="2 5" id="KW-0028">Amino-acid biosynthesis</keyword>
<dbReference type="InterPro" id="IPR000534">
    <property type="entry name" value="Semialdehyde_DH_NAD-bd"/>
</dbReference>
<organism evidence="8 9">
    <name type="scientific">Chloroherpeton thalassium (strain ATCC 35110 / GB-78)</name>
    <dbReference type="NCBI Taxonomy" id="517418"/>
    <lineage>
        <taxon>Bacteria</taxon>
        <taxon>Pseudomonadati</taxon>
        <taxon>Chlorobiota</taxon>
        <taxon>Chlorobiia</taxon>
        <taxon>Chlorobiales</taxon>
        <taxon>Chloroherpetonaceae</taxon>
        <taxon>Chloroherpeton</taxon>
    </lineage>
</organism>
<dbReference type="GO" id="GO:0003942">
    <property type="term" value="F:N-acetyl-gamma-glutamyl-phosphate reductase activity"/>
    <property type="evidence" value="ECO:0007669"/>
    <property type="project" value="UniProtKB-UniRule"/>
</dbReference>
<keyword evidence="5" id="KW-0963">Cytoplasm</keyword>
<comment type="subcellular location">
    <subcellularLocation>
        <location evidence="5">Cytoplasm</location>
    </subcellularLocation>
</comment>
<comment type="catalytic activity">
    <reaction evidence="5">
        <text>N-acetyl-L-glutamate 5-semialdehyde + phosphate + NADP(+) = N-acetyl-L-glutamyl 5-phosphate + NADPH + H(+)</text>
        <dbReference type="Rhea" id="RHEA:21588"/>
        <dbReference type="ChEBI" id="CHEBI:15378"/>
        <dbReference type="ChEBI" id="CHEBI:29123"/>
        <dbReference type="ChEBI" id="CHEBI:43474"/>
        <dbReference type="ChEBI" id="CHEBI:57783"/>
        <dbReference type="ChEBI" id="CHEBI:57936"/>
        <dbReference type="ChEBI" id="CHEBI:58349"/>
        <dbReference type="EC" id="1.2.1.38"/>
    </reaction>
</comment>
<feature type="active site" evidence="5 6">
    <location>
        <position position="158"/>
    </location>
</feature>
<dbReference type="InterPro" id="IPR036291">
    <property type="entry name" value="NAD(P)-bd_dom_sf"/>
</dbReference>
<dbReference type="KEGG" id="cts:Ctha_2277"/>
<evidence type="ECO:0000259" key="7">
    <source>
        <dbReference type="SMART" id="SM00859"/>
    </source>
</evidence>
<comment type="pathway">
    <text evidence="5">Amino-acid biosynthesis; L-arginine biosynthesis; N(2)-acetyl-L-ornithine from L-glutamate: step 3/4.</text>
</comment>
<keyword evidence="1 5" id="KW-0055">Arginine biosynthesis</keyword>
<dbReference type="GO" id="GO:0005737">
    <property type="term" value="C:cytoplasm"/>
    <property type="evidence" value="ECO:0007669"/>
    <property type="project" value="UniProtKB-SubCell"/>
</dbReference>
<dbReference type="Gene3D" id="3.30.360.10">
    <property type="entry name" value="Dihydrodipicolinate Reductase, domain 2"/>
    <property type="match status" value="1"/>
</dbReference>
<comment type="similarity">
    <text evidence="5">Belongs to the NAGSA dehydrogenase family. Type 1 subfamily.</text>
</comment>
<evidence type="ECO:0000313" key="9">
    <source>
        <dbReference type="Proteomes" id="UP000001208"/>
    </source>
</evidence>
<sequence>MNFYSSKTKERHHEKLKQKVSIIGASGYSGSELTRLLSDHPAVEILHLYAHGQAGKKAAEVYPYLETDLTYETYEGDLSSNIYFLALPHGEALKLVPDLLKAGKKVIDLSGDFRIHSVSVHEKYYKNTKPEGSTLQYGQPELFKEDIKKATAISNPGCYATSITLALAPILTDAHLKAETESVTVNALSGMSGAGRSSKTIHSFSEMSGNVWAYKIGVHQHSPEILQNFGLDIACPPFPFTFVPMVAPLVRGIYTTTTVKLKQKLSLEEAHARFRDFYKNEPFVRIKNEAPEIRGVAYTNYCDIGIQYCDDFGNIVIISAIDNLIKGAAGQAIQNMNLMLGLSEETALKSGFFGQ</sequence>
<dbReference type="Proteomes" id="UP000001208">
    <property type="component" value="Chromosome"/>
</dbReference>
<dbReference type="EC" id="1.2.1.38" evidence="5"/>
<name>B3QWG8_CHLT3</name>
<dbReference type="STRING" id="517418.Ctha_2277"/>
<dbReference type="eggNOG" id="COG0002">
    <property type="taxonomic scope" value="Bacteria"/>
</dbReference>
<evidence type="ECO:0000313" key="8">
    <source>
        <dbReference type="EMBL" id="ACF14728.1"/>
    </source>
</evidence>
<dbReference type="CDD" id="cd23934">
    <property type="entry name" value="AGPR_1_C"/>
    <property type="match status" value="1"/>
</dbReference>
<gene>
    <name evidence="5" type="primary">argC</name>
    <name evidence="8" type="ordered locus">Ctha_2277</name>
</gene>
<dbReference type="PANTHER" id="PTHR32338:SF10">
    <property type="entry name" value="N-ACETYL-GAMMA-GLUTAMYL-PHOSPHATE REDUCTASE, CHLOROPLASTIC-RELATED"/>
    <property type="match status" value="1"/>
</dbReference>
<dbReference type="InterPro" id="IPR058924">
    <property type="entry name" value="AGPR_dimerisation_dom"/>
</dbReference>
<dbReference type="AlphaFoldDB" id="B3QWG8"/>
<keyword evidence="4 5" id="KW-0560">Oxidoreductase</keyword>
<evidence type="ECO:0000256" key="3">
    <source>
        <dbReference type="ARBA" id="ARBA00022857"/>
    </source>
</evidence>
<dbReference type="GO" id="GO:0006526">
    <property type="term" value="P:L-arginine biosynthetic process"/>
    <property type="evidence" value="ECO:0007669"/>
    <property type="project" value="UniProtKB-UniRule"/>
</dbReference>
<accession>B3QWG8</accession>
<keyword evidence="9" id="KW-1185">Reference proteome</keyword>
<keyword evidence="3 5" id="KW-0521">NADP</keyword>
<dbReference type="PROSITE" id="PS01224">
    <property type="entry name" value="ARGC"/>
    <property type="match status" value="1"/>
</dbReference>
<dbReference type="EMBL" id="CP001100">
    <property type="protein sequence ID" value="ACF14728.1"/>
    <property type="molecule type" value="Genomic_DNA"/>
</dbReference>
<dbReference type="InterPro" id="IPR050085">
    <property type="entry name" value="AGPR"/>
</dbReference>
<reference evidence="8 9" key="1">
    <citation type="submission" date="2008-06" db="EMBL/GenBank/DDBJ databases">
        <title>Complete sequence of Chloroherpeton thalassium ATCC 35110.</title>
        <authorList>
            <consortium name="US DOE Joint Genome Institute"/>
            <person name="Lucas S."/>
            <person name="Copeland A."/>
            <person name="Lapidus A."/>
            <person name="Glavina del Rio T."/>
            <person name="Dalin E."/>
            <person name="Tice H."/>
            <person name="Bruce D."/>
            <person name="Goodwin L."/>
            <person name="Pitluck S."/>
            <person name="Schmutz J."/>
            <person name="Larimer F."/>
            <person name="Land M."/>
            <person name="Hauser L."/>
            <person name="Kyrpides N."/>
            <person name="Mikhailova N."/>
            <person name="Liu Z."/>
            <person name="Li T."/>
            <person name="Zhao F."/>
            <person name="Overmann J."/>
            <person name="Bryant D.A."/>
            <person name="Richardson P."/>
        </authorList>
    </citation>
    <scope>NUCLEOTIDE SEQUENCE [LARGE SCALE GENOMIC DNA]</scope>
    <source>
        <strain evidence="9">ATCC 35110 / GB-78</strain>
    </source>
</reference>
<evidence type="ECO:0000256" key="1">
    <source>
        <dbReference type="ARBA" id="ARBA00022571"/>
    </source>
</evidence>
<dbReference type="SUPFAM" id="SSF51735">
    <property type="entry name" value="NAD(P)-binding Rossmann-fold domains"/>
    <property type="match status" value="1"/>
</dbReference>
<dbReference type="SMART" id="SM00859">
    <property type="entry name" value="Semialdhyde_dh"/>
    <property type="match status" value="1"/>
</dbReference>
<dbReference type="HAMAP" id="MF_00150">
    <property type="entry name" value="ArgC_type1"/>
    <property type="match status" value="1"/>
</dbReference>
<dbReference type="SUPFAM" id="SSF55347">
    <property type="entry name" value="Glyceraldehyde-3-phosphate dehydrogenase-like, C-terminal domain"/>
    <property type="match status" value="1"/>
</dbReference>
<dbReference type="HOGENOM" id="CLU_006384_0_1_10"/>
<dbReference type="PANTHER" id="PTHR32338">
    <property type="entry name" value="N-ACETYL-GAMMA-GLUTAMYL-PHOSPHATE REDUCTASE, CHLOROPLASTIC-RELATED-RELATED"/>
    <property type="match status" value="1"/>
</dbReference>